<sequence>MSSRESCRMIALRVRCGDLVRVWGRWLEVTAVRDDRFAAGGPAVVLTFDEGPAMRVHAADELAVER</sequence>
<dbReference type="Proteomes" id="UP000664167">
    <property type="component" value="Unassembled WGS sequence"/>
</dbReference>
<evidence type="ECO:0000313" key="1">
    <source>
        <dbReference type="EMBL" id="MBO0511634.1"/>
    </source>
</evidence>
<organism evidence="1 2">
    <name type="scientific">Streptomyces beijiangensis</name>
    <dbReference type="NCBI Taxonomy" id="163361"/>
    <lineage>
        <taxon>Bacteria</taxon>
        <taxon>Bacillati</taxon>
        <taxon>Actinomycetota</taxon>
        <taxon>Actinomycetes</taxon>
        <taxon>Kitasatosporales</taxon>
        <taxon>Streptomycetaceae</taxon>
        <taxon>Streptomyces</taxon>
    </lineage>
</organism>
<protein>
    <submittedName>
        <fullName evidence="1">Uncharacterized protein</fullName>
    </submittedName>
</protein>
<accession>A0A939F533</accession>
<evidence type="ECO:0000313" key="2">
    <source>
        <dbReference type="Proteomes" id="UP000664167"/>
    </source>
</evidence>
<reference evidence="1" key="1">
    <citation type="submission" date="2021-03" db="EMBL/GenBank/DDBJ databases">
        <title>Streptomyces poriferae sp. nov., a novel marine sponge-derived Actinobacteria species with anti-MRSA activity.</title>
        <authorList>
            <person name="Sandoval-Powers M."/>
            <person name="Kralova S."/>
            <person name="Nguyen G.-S."/>
            <person name="Fawwal D."/>
            <person name="Degnes K."/>
            <person name="Klinkenberg G."/>
            <person name="Sletta H."/>
            <person name="Wentzel A."/>
            <person name="Liles M.R."/>
        </authorList>
    </citation>
    <scope>NUCLEOTIDE SEQUENCE</scope>
    <source>
        <strain evidence="1">DSM 41794</strain>
    </source>
</reference>
<dbReference type="RefSeq" id="WP_206961043.1">
    <property type="nucleotide sequence ID" value="NZ_BAAAJJ010000002.1"/>
</dbReference>
<comment type="caution">
    <text evidence="1">The sequence shown here is derived from an EMBL/GenBank/DDBJ whole genome shotgun (WGS) entry which is preliminary data.</text>
</comment>
<keyword evidence="2" id="KW-1185">Reference proteome</keyword>
<gene>
    <name evidence="1" type="ORF">J0695_07380</name>
</gene>
<dbReference type="AlphaFoldDB" id="A0A939F533"/>
<dbReference type="EMBL" id="JAFLRJ010000063">
    <property type="protein sequence ID" value="MBO0511634.1"/>
    <property type="molecule type" value="Genomic_DNA"/>
</dbReference>
<name>A0A939F533_9ACTN</name>
<proteinExistence type="predicted"/>